<feature type="compositionally biased region" description="Polar residues" evidence="1">
    <location>
        <begin position="61"/>
        <end position="71"/>
    </location>
</feature>
<dbReference type="Proteomes" id="UP001437256">
    <property type="component" value="Unassembled WGS sequence"/>
</dbReference>
<organism evidence="2 3">
    <name type="scientific">Marasmius tenuissimus</name>
    <dbReference type="NCBI Taxonomy" id="585030"/>
    <lineage>
        <taxon>Eukaryota</taxon>
        <taxon>Fungi</taxon>
        <taxon>Dikarya</taxon>
        <taxon>Basidiomycota</taxon>
        <taxon>Agaricomycotina</taxon>
        <taxon>Agaricomycetes</taxon>
        <taxon>Agaricomycetidae</taxon>
        <taxon>Agaricales</taxon>
        <taxon>Marasmiineae</taxon>
        <taxon>Marasmiaceae</taxon>
        <taxon>Marasmius</taxon>
    </lineage>
</organism>
<evidence type="ECO:0000256" key="1">
    <source>
        <dbReference type="SAM" id="MobiDB-lite"/>
    </source>
</evidence>
<evidence type="ECO:0000313" key="2">
    <source>
        <dbReference type="EMBL" id="KAL0059283.1"/>
    </source>
</evidence>
<dbReference type="PANTHER" id="PTHR32428:SF2">
    <property type="entry name" value="TARGET OF RAPAMYCIN COMPLEX 2 SUBUNIT BIT61-RELATED"/>
    <property type="match status" value="1"/>
</dbReference>
<dbReference type="PANTHER" id="PTHR32428">
    <property type="entry name" value="TARGET OF RAPAMYCIN COMPLEX 2 SUBUNIT BIT61-RELATED"/>
    <property type="match status" value="1"/>
</dbReference>
<protein>
    <submittedName>
        <fullName evidence="2">Uncharacterized protein</fullName>
    </submittedName>
</protein>
<name>A0ABR2ZES9_9AGAR</name>
<dbReference type="InterPro" id="IPR013745">
    <property type="entry name" value="Bit61/PRR5"/>
</dbReference>
<dbReference type="EMBL" id="JBBXMP010000237">
    <property type="protein sequence ID" value="KAL0059283.1"/>
    <property type="molecule type" value="Genomic_DNA"/>
</dbReference>
<feature type="region of interest" description="Disordered" evidence="1">
    <location>
        <begin position="174"/>
        <end position="277"/>
    </location>
</feature>
<sequence>MVTLNAKLNGVEDDKLIGRVVDRWGFFWDQVLTYAEGVLLPLQNDPLLSSLYRTPKRPSSPRRQGSGKNSISGLSNAISVAPSIDVRTLALRSFRDKIVLPLSGRLYTRLAIWIKQEESPEFPGRLYQMLLVLNAQARARPPAFSLTAPPPQLSPGETAVNDLLRIVRSTRSKSKLGMGLSSKNPRLSVSAASTRAPSFLSGGVPRDRRGRIAMKRDKEGDERDKDRDRDKERDNEGEKDRFAASIGLTRSPSTRDDVTPRNTTNAPGGAAAGSRLSDIERERFLDSLRSPDIEATTRVAQEGMGLGPRRSEDVPRNVLEDEEDYTDWDQAQKAVEKLIGLEQGVVAQQQGAAGRRRMT</sequence>
<accession>A0ABR2ZES9</accession>
<feature type="compositionally biased region" description="Polar residues" evidence="1">
    <location>
        <begin position="184"/>
        <end position="196"/>
    </location>
</feature>
<evidence type="ECO:0000313" key="3">
    <source>
        <dbReference type="Proteomes" id="UP001437256"/>
    </source>
</evidence>
<keyword evidence="3" id="KW-1185">Reference proteome</keyword>
<dbReference type="Pfam" id="PF08539">
    <property type="entry name" value="HbrB"/>
    <property type="match status" value="1"/>
</dbReference>
<reference evidence="2 3" key="1">
    <citation type="submission" date="2024-05" db="EMBL/GenBank/DDBJ databases">
        <title>A draft genome resource for the thread blight pathogen Marasmius tenuissimus strain MS-2.</title>
        <authorList>
            <person name="Yulfo-Soto G.E."/>
            <person name="Baruah I.K."/>
            <person name="Amoako-Attah I."/>
            <person name="Bukari Y."/>
            <person name="Meinhardt L.W."/>
            <person name="Bailey B.A."/>
            <person name="Cohen S.P."/>
        </authorList>
    </citation>
    <scope>NUCLEOTIDE SEQUENCE [LARGE SCALE GENOMIC DNA]</scope>
    <source>
        <strain evidence="2 3">MS-2</strain>
    </source>
</reference>
<feature type="compositionally biased region" description="Basic and acidic residues" evidence="1">
    <location>
        <begin position="214"/>
        <end position="242"/>
    </location>
</feature>
<comment type="caution">
    <text evidence="2">The sequence shown here is derived from an EMBL/GenBank/DDBJ whole genome shotgun (WGS) entry which is preliminary data.</text>
</comment>
<feature type="region of interest" description="Disordered" evidence="1">
    <location>
        <begin position="52"/>
        <end position="71"/>
    </location>
</feature>
<proteinExistence type="predicted"/>
<gene>
    <name evidence="2" type="ORF">AAF712_013971</name>
</gene>